<dbReference type="PANTHER" id="PTHR38364:SF1">
    <property type="entry name" value="OS04G0475300 PROTEIN"/>
    <property type="match status" value="1"/>
</dbReference>
<dbReference type="EMBL" id="OOIL02000002">
    <property type="protein sequence ID" value="VFQ58864.1"/>
    <property type="molecule type" value="Genomic_DNA"/>
</dbReference>
<evidence type="ECO:0000313" key="2">
    <source>
        <dbReference type="Proteomes" id="UP000595140"/>
    </source>
</evidence>
<dbReference type="SUPFAM" id="SSF50630">
    <property type="entry name" value="Acid proteases"/>
    <property type="match status" value="1"/>
</dbReference>
<dbReference type="Proteomes" id="UP000595140">
    <property type="component" value="Unassembled WGS sequence"/>
</dbReference>
<reference evidence="1 2" key="1">
    <citation type="submission" date="2018-04" db="EMBL/GenBank/DDBJ databases">
        <authorList>
            <person name="Vogel A."/>
        </authorList>
    </citation>
    <scope>NUCLEOTIDE SEQUENCE [LARGE SCALE GENOMIC DNA]</scope>
</reference>
<dbReference type="PANTHER" id="PTHR38364">
    <property type="entry name" value="OSJNBA0022H21.9 PROTEIN"/>
    <property type="match status" value="1"/>
</dbReference>
<dbReference type="OrthoDB" id="679818at2759"/>
<keyword evidence="2" id="KW-1185">Reference proteome</keyword>
<evidence type="ECO:0000313" key="1">
    <source>
        <dbReference type="EMBL" id="VFQ58864.1"/>
    </source>
</evidence>
<sequence length="457" mass="51280">METRTARAQLTGKGRPHLLLLSHPSLILSGDTFEGHVSGLIPQCQPKTHDPEIKFLDFDEHSPVGCVKRCGGFWEMYDQKADDSEIDSLGFCEKGQIKNPFAGYVFDEMRRRLYPSNTIVEGGGKLCRECAKNQEHDGFLNCKKEELPMVKDLKLCSYCKQKWQNGHKCKGTLNAVSGIEETEQVSEVEAPVAMGHNTIRLVGNVSDKSMVILIDSGSTHSFLDPEIVKDLNLNFVETEPLNVIVANGTELSCNFACPKFKWTVEGEPFEMDMRLLRMGGCDMVLGMDWVAKFAPVELTTRPLSVAFVKGGRRVQLHGIPPRLHALTHIITSPAPSPPPLHSQYFIAAQVPCYLNWHYPPLLCPKPLIHPKWALSFFLRNLSAGSERPENSWRSKCPYSVPPPVVLAGGVEAAAWGDEERMTEQGRRRVRRKGLTHFRQLDFSSTMWMKTKGLFGNF</sequence>
<dbReference type="Gene3D" id="2.40.70.10">
    <property type="entry name" value="Acid Proteases"/>
    <property type="match status" value="1"/>
</dbReference>
<accession>A0A484K578</accession>
<proteinExistence type="predicted"/>
<protein>
    <submittedName>
        <fullName evidence="1">Uncharacterized protein</fullName>
    </submittedName>
</protein>
<gene>
    <name evidence="1" type="ORF">CCAM_LOCUS640</name>
</gene>
<dbReference type="AlphaFoldDB" id="A0A484K578"/>
<organism evidence="1 2">
    <name type="scientific">Cuscuta campestris</name>
    <dbReference type="NCBI Taxonomy" id="132261"/>
    <lineage>
        <taxon>Eukaryota</taxon>
        <taxon>Viridiplantae</taxon>
        <taxon>Streptophyta</taxon>
        <taxon>Embryophyta</taxon>
        <taxon>Tracheophyta</taxon>
        <taxon>Spermatophyta</taxon>
        <taxon>Magnoliopsida</taxon>
        <taxon>eudicotyledons</taxon>
        <taxon>Gunneridae</taxon>
        <taxon>Pentapetalae</taxon>
        <taxon>asterids</taxon>
        <taxon>lamiids</taxon>
        <taxon>Solanales</taxon>
        <taxon>Convolvulaceae</taxon>
        <taxon>Cuscuteae</taxon>
        <taxon>Cuscuta</taxon>
        <taxon>Cuscuta subgen. Grammica</taxon>
        <taxon>Cuscuta sect. Cleistogrammica</taxon>
    </lineage>
</organism>
<dbReference type="Pfam" id="PF08284">
    <property type="entry name" value="RVP_2"/>
    <property type="match status" value="1"/>
</dbReference>
<dbReference type="InterPro" id="IPR021109">
    <property type="entry name" value="Peptidase_aspartic_dom_sf"/>
</dbReference>
<dbReference type="CDD" id="cd00303">
    <property type="entry name" value="retropepsin_like"/>
    <property type="match status" value="1"/>
</dbReference>
<name>A0A484K578_9ASTE</name>